<proteinExistence type="predicted"/>
<dbReference type="EMBL" id="AYTS01000064">
    <property type="protein sequence ID" value="OOP56699.1"/>
    <property type="molecule type" value="Genomic_DNA"/>
</dbReference>
<comment type="caution">
    <text evidence="1">The sequence shown here is derived from an EMBL/GenBank/DDBJ whole genome shotgun (WGS) entry which is preliminary data.</text>
</comment>
<dbReference type="Proteomes" id="UP000189681">
    <property type="component" value="Unassembled WGS sequence"/>
</dbReference>
<name>A0A1V4AU78_9BACT</name>
<dbReference type="InterPro" id="IPR047654">
    <property type="entry name" value="IS1634_transpos"/>
</dbReference>
<evidence type="ECO:0000313" key="1">
    <source>
        <dbReference type="EMBL" id="OOP56699.1"/>
    </source>
</evidence>
<evidence type="ECO:0000313" key="2">
    <source>
        <dbReference type="Proteomes" id="UP000189681"/>
    </source>
</evidence>
<dbReference type="NCBIfam" id="NF033559">
    <property type="entry name" value="transpos_IS1634"/>
    <property type="match status" value="1"/>
</dbReference>
<sequence>MDALPVEAIAKIERELVEKTFKIYNLQSDTLFFDTTNFLAYIDTTNRRCTIAQRGKNKQKRYDLRQIGLAMVVTRNDMIPLFHHTYQGNMADAAVFRDVIETIKDRMEGLGLDREKHTVVFDRGNNSRNNMAIVERLLLHYVGALTPYHHKQLVHEAVDNFKEYDVEGSKMQVYRDKRVLWQQERTVVVFISEKLKAGQVRGMYQSLEKAEKQLRQLQQKLCNPKAKMRDKEHLENTLRTLVKGQFTKNLIDWSLQEMSEGKFHLEFSIHQKKLEEIEGELGLRILMTDRHDWGTGDIIKAYYGQSKIEHAFRNLKNPYHLALKPQFHWTDQKIRVHFFICVLGYLLAAIVWHQAKAQAQFKETLDTLFDTLNNVRLVTMLEETKTRGRVKARYNLEEMSDEETLIMNALEIKDFHNNRPKFQGVSVYN</sequence>
<protein>
    <submittedName>
        <fullName evidence="1">Uncharacterized protein</fullName>
    </submittedName>
</protein>
<organism evidence="1 2">
    <name type="scientific">Candidatus Brocadia carolinensis</name>
    <dbReference type="NCBI Taxonomy" id="1004156"/>
    <lineage>
        <taxon>Bacteria</taxon>
        <taxon>Pseudomonadati</taxon>
        <taxon>Planctomycetota</taxon>
        <taxon>Candidatus Brocadiia</taxon>
        <taxon>Candidatus Brocadiales</taxon>
        <taxon>Candidatus Brocadiaceae</taxon>
        <taxon>Candidatus Brocadia</taxon>
    </lineage>
</organism>
<dbReference type="AlphaFoldDB" id="A0A1V4AU78"/>
<dbReference type="STRING" id="1004156.AYP45_07760"/>
<dbReference type="PANTHER" id="PTHR34614:SF2">
    <property type="entry name" value="TRANSPOSASE IS4-LIKE DOMAIN-CONTAINING PROTEIN"/>
    <property type="match status" value="1"/>
</dbReference>
<reference evidence="1 2" key="1">
    <citation type="journal article" date="2017" name="Water Res.">
        <title>Discovery and metagenomic analysis of an anammox bacterial enrichment related to Candidatus "Brocadia caroliniensis" in a full-scale glycerol-fed nitritation-denitritation separate centrate treatment process.</title>
        <authorList>
            <person name="Park H."/>
            <person name="Brotto A.C."/>
            <person name="van Loosdrecht M.C."/>
            <person name="Chandran K."/>
        </authorList>
    </citation>
    <scope>NUCLEOTIDE SEQUENCE [LARGE SCALE GENOMIC DNA]</scope>
    <source>
        <strain evidence="1">26THWARD</strain>
    </source>
</reference>
<accession>A0A1V4AU78</accession>
<gene>
    <name evidence="1" type="ORF">AYP45_07760</name>
</gene>
<dbReference type="PANTHER" id="PTHR34614">
    <property type="match status" value="1"/>
</dbReference>